<keyword evidence="1" id="KW-1185">Reference proteome</keyword>
<sequence>MDLAIVNEGVRPERENVVLDPPLNVNRVNVNMSICMEYRSRIKWNLNLEAVCLYLEDDAFIGGSYSLHRHDVQRVSEPHHWMPRLRLLLAGWLKGIFRELRAFFSREDIALALPSQTTDQAPGCQVGTLFQ</sequence>
<protein>
    <submittedName>
        <fullName evidence="2">Uncharacterized protein LOC117147102</fullName>
    </submittedName>
</protein>
<dbReference type="RefSeq" id="XP_033169759.1">
    <property type="nucleotide sequence ID" value="XM_033313868.1"/>
</dbReference>
<gene>
    <name evidence="2" type="primary">LOC117147102</name>
</gene>
<evidence type="ECO:0000313" key="2">
    <source>
        <dbReference type="RefSeq" id="XP_033169759.1"/>
    </source>
</evidence>
<organism evidence="1 2">
    <name type="scientific">Drosophila mauritiana</name>
    <name type="common">Fruit fly</name>
    <dbReference type="NCBI Taxonomy" id="7226"/>
    <lineage>
        <taxon>Eukaryota</taxon>
        <taxon>Metazoa</taxon>
        <taxon>Ecdysozoa</taxon>
        <taxon>Arthropoda</taxon>
        <taxon>Hexapoda</taxon>
        <taxon>Insecta</taxon>
        <taxon>Pterygota</taxon>
        <taxon>Neoptera</taxon>
        <taxon>Endopterygota</taxon>
        <taxon>Diptera</taxon>
        <taxon>Brachycera</taxon>
        <taxon>Muscomorpha</taxon>
        <taxon>Ephydroidea</taxon>
        <taxon>Drosophilidae</taxon>
        <taxon>Drosophila</taxon>
        <taxon>Sophophora</taxon>
    </lineage>
</organism>
<proteinExistence type="predicted"/>
<evidence type="ECO:0000313" key="1">
    <source>
        <dbReference type="Proteomes" id="UP000515162"/>
    </source>
</evidence>
<dbReference type="Proteomes" id="UP000515162">
    <property type="component" value="Chromosome X"/>
</dbReference>
<accession>A0A6P8L166</accession>
<reference evidence="2" key="1">
    <citation type="submission" date="2025-08" db="UniProtKB">
        <authorList>
            <consortium name="RefSeq"/>
        </authorList>
    </citation>
    <scope>IDENTIFICATION</scope>
    <source>
        <strain evidence="2">Mau12</strain>
        <tissue evidence="2">Whole Body</tissue>
    </source>
</reference>
<name>A0A6P8L166_DROMA</name>
<dbReference type="GeneID" id="117147102"/>
<dbReference type="AlphaFoldDB" id="A0A6P8L166"/>